<dbReference type="Pfam" id="PF07992">
    <property type="entry name" value="Pyr_redox_2"/>
    <property type="match status" value="1"/>
</dbReference>
<evidence type="ECO:0000256" key="3">
    <source>
        <dbReference type="ARBA" id="ARBA00022630"/>
    </source>
</evidence>
<proteinExistence type="inferred from homology"/>
<evidence type="ECO:0000256" key="1">
    <source>
        <dbReference type="ARBA" id="ARBA00001974"/>
    </source>
</evidence>
<dbReference type="Proteomes" id="UP000297966">
    <property type="component" value="Unassembled WGS sequence"/>
</dbReference>
<name>A0A4Y9LNA7_9BRAD</name>
<dbReference type="Gene3D" id="3.50.50.100">
    <property type="match status" value="1"/>
</dbReference>
<dbReference type="PRINTS" id="PR00469">
    <property type="entry name" value="PNDRDTASEII"/>
</dbReference>
<dbReference type="RefSeq" id="WP_135176776.1">
    <property type="nucleotide sequence ID" value="NZ_SPQT01000018.1"/>
</dbReference>
<keyword evidence="8" id="KW-1185">Reference proteome</keyword>
<evidence type="ECO:0000256" key="2">
    <source>
        <dbReference type="ARBA" id="ARBA00005272"/>
    </source>
</evidence>
<dbReference type="InterPro" id="IPR051169">
    <property type="entry name" value="NADH-Q_oxidoreductase"/>
</dbReference>
<dbReference type="AlphaFoldDB" id="A0A4Y9LNA7"/>
<dbReference type="EMBL" id="SPQT01000018">
    <property type="protein sequence ID" value="TFV44429.1"/>
    <property type="molecule type" value="Genomic_DNA"/>
</dbReference>
<sequence length="409" mass="43615">MARIVVLGAGFAGLWAAIGAARKRDEVGAAGRDIEIRIVDRNPYHNIRVRNYELDLSEVALPLGQLLDPIGVTHGIGEVEAIDPARHEISLVTSDGEETLGYDRLVLALGSEVMRPDIPGLADHAFDVDTYIAALRLEDHLVSLGRSVPSPGRSTVVVVGAGFTGIEVAAEMPDRLARAGITGSRRIILVDPNPTVGATIGAHARPVIETALSSLDIETRLGARVASVEAAGVHLSSGEFIAAQTVIWCAGLRASRLATSFPGARDRLGRLVVDPFMRVADLRGVFAAGDVASSVVDGLHPTVMSCQFARPMGRFAGHNVVADLLRLPMLPLRIDWYVTVLDLGSWGALYTEGWDREVRATGAAAKATKQTINRKRIYPPLNGSKEELFAAAAPTVQAPPPTYGVDRTR</sequence>
<dbReference type="PRINTS" id="PR00368">
    <property type="entry name" value="FADPNR"/>
</dbReference>
<keyword evidence="5" id="KW-0560">Oxidoreductase</keyword>
<dbReference type="SUPFAM" id="SSF51905">
    <property type="entry name" value="FAD/NAD(P)-binding domain"/>
    <property type="match status" value="1"/>
</dbReference>
<evidence type="ECO:0000313" key="8">
    <source>
        <dbReference type="Proteomes" id="UP000297966"/>
    </source>
</evidence>
<reference evidence="7 8" key="1">
    <citation type="submission" date="2019-03" db="EMBL/GenBank/DDBJ databases">
        <title>Bradyrhizobium diversity isolated from nodules of Chamaecrista fasciculata.</title>
        <authorList>
            <person name="Klepa M.S."/>
            <person name="Urquiaga M.O."/>
            <person name="Hungria M."/>
            <person name="Delamuta J.R."/>
        </authorList>
    </citation>
    <scope>NUCLEOTIDE SEQUENCE [LARGE SCALE GENOMIC DNA]</scope>
    <source>
        <strain evidence="7 8">CNPSo 3448</strain>
    </source>
</reference>
<accession>A0A4Y9LNA7</accession>
<evidence type="ECO:0000259" key="6">
    <source>
        <dbReference type="Pfam" id="PF07992"/>
    </source>
</evidence>
<comment type="cofactor">
    <cofactor evidence="1">
        <name>FAD</name>
        <dbReference type="ChEBI" id="CHEBI:57692"/>
    </cofactor>
</comment>
<organism evidence="7 8">
    <name type="scientific">Bradyrhizobium niftali</name>
    <dbReference type="NCBI Taxonomy" id="2560055"/>
    <lineage>
        <taxon>Bacteria</taxon>
        <taxon>Pseudomonadati</taxon>
        <taxon>Pseudomonadota</taxon>
        <taxon>Alphaproteobacteria</taxon>
        <taxon>Hyphomicrobiales</taxon>
        <taxon>Nitrobacteraceae</taxon>
        <taxon>Bradyrhizobium</taxon>
    </lineage>
</organism>
<evidence type="ECO:0000313" key="7">
    <source>
        <dbReference type="EMBL" id="TFV44429.1"/>
    </source>
</evidence>
<gene>
    <name evidence="7" type="ORF">E4K65_27445</name>
</gene>
<dbReference type="GO" id="GO:0003955">
    <property type="term" value="F:NAD(P)H dehydrogenase (quinone) activity"/>
    <property type="evidence" value="ECO:0007669"/>
    <property type="project" value="TreeGrafter"/>
</dbReference>
<protein>
    <submittedName>
        <fullName evidence="7">NAD(P)/FAD-dependent oxidoreductase</fullName>
    </submittedName>
</protein>
<dbReference type="OrthoDB" id="9781621at2"/>
<keyword evidence="3" id="KW-0285">Flavoprotein</keyword>
<dbReference type="PANTHER" id="PTHR42913">
    <property type="entry name" value="APOPTOSIS-INDUCING FACTOR 1"/>
    <property type="match status" value="1"/>
</dbReference>
<comment type="caution">
    <text evidence="7">The sequence shown here is derived from an EMBL/GenBank/DDBJ whole genome shotgun (WGS) entry which is preliminary data.</text>
</comment>
<dbReference type="InterPro" id="IPR023753">
    <property type="entry name" value="FAD/NAD-binding_dom"/>
</dbReference>
<evidence type="ECO:0000256" key="5">
    <source>
        <dbReference type="ARBA" id="ARBA00023002"/>
    </source>
</evidence>
<dbReference type="GO" id="GO:0019646">
    <property type="term" value="P:aerobic electron transport chain"/>
    <property type="evidence" value="ECO:0007669"/>
    <property type="project" value="TreeGrafter"/>
</dbReference>
<dbReference type="PANTHER" id="PTHR42913:SF3">
    <property type="entry name" value="64 KDA MITOCHONDRIAL NADH DEHYDROGENASE (EUROFUNG)"/>
    <property type="match status" value="1"/>
</dbReference>
<evidence type="ECO:0000256" key="4">
    <source>
        <dbReference type="ARBA" id="ARBA00022827"/>
    </source>
</evidence>
<keyword evidence="4" id="KW-0274">FAD</keyword>
<feature type="domain" description="FAD/NAD(P)-binding" evidence="6">
    <location>
        <begin position="3"/>
        <end position="312"/>
    </location>
</feature>
<comment type="similarity">
    <text evidence="2">Belongs to the NADH dehydrogenase family.</text>
</comment>
<dbReference type="InterPro" id="IPR036188">
    <property type="entry name" value="FAD/NAD-bd_sf"/>
</dbReference>